<comment type="subcellular location">
    <subcellularLocation>
        <location evidence="1">Cell membrane</location>
        <topology evidence="1">Multi-pass membrane protein</topology>
    </subcellularLocation>
</comment>
<dbReference type="InterPro" id="IPR050586">
    <property type="entry name" value="CPA3_Na-H_Antiporter_D"/>
</dbReference>
<dbReference type="InterPro" id="IPR001750">
    <property type="entry name" value="ND/Mrp_TM"/>
</dbReference>
<sequence>MDYSWIIYGLIPPLLISLAFITPLMGLFIKSKKFFMVYIVLVLVLATSIAGTITVNVFNNLKVVLYPFGGWPPPVGITYIIDRLNAPLAFIAAIIILLSAIASTSYLDKYKHSTLSYIYTAVLGFTAGAIGSLYTGDVFNLFVMMEVMCISLYVMVAFHRTKAEAIEAAIKYSLISIVALVLYFFSTILIYGSYQTLNMADLAIKSRPDEFINQLPILISQGYYADIFVATTMAIALIIWVFTLESALFPNHFWLPDAISEAPTPVSAMLPVAEMVSIYVVIRYLFTIFGPNSILAQNMVRITVQLILLILGLAASIVGGIMMAMQRDAKRLLGYSSVSHMGFIYTALGLTALSQDISLPLTAAVFHMVNYVVTSSQLFLAIGSLEKTVNIRDLDELKGLGRYAPIAAVSIVIGVLNLIGLPPFGGFFSKLMIYQAALEASQPLVALIVIIATAISIMGYAKLLLIALGSRTTETKIKDIYRFSIPSIILGVVTILLGVLLPIGLYKIINEIARTSYNYSDYIRVFITYMESLWPR</sequence>
<feature type="transmembrane region" description="Helical" evidence="6">
    <location>
        <begin position="114"/>
        <end position="133"/>
    </location>
</feature>
<dbReference type="EMBL" id="DTBD01000055">
    <property type="protein sequence ID" value="HGQ64817.1"/>
    <property type="molecule type" value="Genomic_DNA"/>
</dbReference>
<feature type="transmembrane region" description="Helical" evidence="6">
    <location>
        <begin position="306"/>
        <end position="325"/>
    </location>
</feature>
<dbReference type="PANTHER" id="PTHR42703">
    <property type="entry name" value="NADH DEHYDROGENASE"/>
    <property type="match status" value="1"/>
</dbReference>
<dbReference type="EMBL" id="DTCK01000034">
    <property type="protein sequence ID" value="HGQ36051.1"/>
    <property type="molecule type" value="Genomic_DNA"/>
</dbReference>
<name>A0A7C4JJX5_9CREN</name>
<evidence type="ECO:0000256" key="4">
    <source>
        <dbReference type="ARBA" id="ARBA00022989"/>
    </source>
</evidence>
<feature type="transmembrane region" description="Helical" evidence="6">
    <location>
        <begin position="170"/>
        <end position="192"/>
    </location>
</feature>
<dbReference type="PANTHER" id="PTHR42703:SF1">
    <property type="entry name" value="NA(+)_H(+) ANTIPORTER SUBUNIT D1"/>
    <property type="match status" value="1"/>
</dbReference>
<feature type="transmembrane region" description="Helical" evidence="6">
    <location>
        <begin position="88"/>
        <end position="107"/>
    </location>
</feature>
<gene>
    <name evidence="9" type="ORF">ENU08_06195</name>
    <name evidence="8" type="ORF">ENU41_05165</name>
</gene>
<feature type="transmembrane region" description="Helical" evidence="6">
    <location>
        <begin position="35"/>
        <end position="58"/>
    </location>
</feature>
<feature type="transmembrane region" description="Helical" evidence="6">
    <location>
        <begin position="6"/>
        <end position="28"/>
    </location>
</feature>
<keyword evidence="2" id="KW-1003">Cell membrane</keyword>
<protein>
    <submittedName>
        <fullName evidence="9">Cation:proton antiporter</fullName>
    </submittedName>
</protein>
<evidence type="ECO:0000256" key="1">
    <source>
        <dbReference type="ARBA" id="ARBA00004651"/>
    </source>
</evidence>
<dbReference type="GO" id="GO:0005886">
    <property type="term" value="C:plasma membrane"/>
    <property type="evidence" value="ECO:0007669"/>
    <property type="project" value="UniProtKB-SubCell"/>
</dbReference>
<evidence type="ECO:0000256" key="3">
    <source>
        <dbReference type="ARBA" id="ARBA00022692"/>
    </source>
</evidence>
<evidence type="ECO:0000313" key="8">
    <source>
        <dbReference type="EMBL" id="HGQ36051.1"/>
    </source>
</evidence>
<comment type="caution">
    <text evidence="9">The sequence shown here is derived from an EMBL/GenBank/DDBJ whole genome shotgun (WGS) entry which is preliminary data.</text>
</comment>
<dbReference type="Pfam" id="PF00361">
    <property type="entry name" value="Proton_antipo_M"/>
    <property type="match status" value="1"/>
</dbReference>
<evidence type="ECO:0000259" key="7">
    <source>
        <dbReference type="Pfam" id="PF00361"/>
    </source>
</evidence>
<feature type="transmembrane region" description="Helical" evidence="6">
    <location>
        <begin position="265"/>
        <end position="286"/>
    </location>
</feature>
<feature type="transmembrane region" description="Helical" evidence="6">
    <location>
        <begin position="444"/>
        <end position="468"/>
    </location>
</feature>
<evidence type="ECO:0000313" key="9">
    <source>
        <dbReference type="EMBL" id="HGQ64817.1"/>
    </source>
</evidence>
<evidence type="ECO:0000256" key="6">
    <source>
        <dbReference type="SAM" id="Phobius"/>
    </source>
</evidence>
<feature type="transmembrane region" description="Helical" evidence="6">
    <location>
        <begin position="332"/>
        <end position="353"/>
    </location>
</feature>
<feature type="transmembrane region" description="Helical" evidence="6">
    <location>
        <begin position="359"/>
        <end position="382"/>
    </location>
</feature>
<accession>A0A7C4JJX5</accession>
<evidence type="ECO:0000256" key="5">
    <source>
        <dbReference type="ARBA" id="ARBA00023136"/>
    </source>
</evidence>
<reference evidence="9" key="1">
    <citation type="journal article" date="2020" name="mSystems">
        <title>Genome- and Community-Level Interaction Insights into Carbon Utilization and Element Cycling Functions of Hydrothermarchaeota in Hydrothermal Sediment.</title>
        <authorList>
            <person name="Zhou Z."/>
            <person name="Liu Y."/>
            <person name="Xu W."/>
            <person name="Pan J."/>
            <person name="Luo Z.H."/>
            <person name="Li M."/>
        </authorList>
    </citation>
    <scope>NUCLEOTIDE SEQUENCE [LARGE SCALE GENOMIC DNA]</scope>
    <source>
        <strain evidence="9">SpSt-637</strain>
        <strain evidence="8">SpSt-667</strain>
    </source>
</reference>
<keyword evidence="3 6" id="KW-0812">Transmembrane</keyword>
<organism evidence="9">
    <name type="scientific">Ignisphaera aggregans</name>
    <dbReference type="NCBI Taxonomy" id="334771"/>
    <lineage>
        <taxon>Archaea</taxon>
        <taxon>Thermoproteota</taxon>
        <taxon>Thermoprotei</taxon>
        <taxon>Desulfurococcales</taxon>
        <taxon>Desulfurococcaceae</taxon>
        <taxon>Ignisphaera</taxon>
    </lineage>
</organism>
<proteinExistence type="predicted"/>
<keyword evidence="5 6" id="KW-0472">Membrane</keyword>
<evidence type="ECO:0000256" key="2">
    <source>
        <dbReference type="ARBA" id="ARBA00022475"/>
    </source>
</evidence>
<feature type="domain" description="NADH:quinone oxidoreductase/Mrp antiporter transmembrane" evidence="7">
    <location>
        <begin position="136"/>
        <end position="456"/>
    </location>
</feature>
<dbReference type="AlphaFoldDB" id="A0A7C4JJX5"/>
<feature type="transmembrane region" description="Helical" evidence="6">
    <location>
        <begin position="403"/>
        <end position="424"/>
    </location>
</feature>
<feature type="transmembrane region" description="Helical" evidence="6">
    <location>
        <begin position="480"/>
        <end position="506"/>
    </location>
</feature>
<feature type="transmembrane region" description="Helical" evidence="6">
    <location>
        <begin position="223"/>
        <end position="244"/>
    </location>
</feature>
<feature type="transmembrane region" description="Helical" evidence="6">
    <location>
        <begin position="139"/>
        <end position="158"/>
    </location>
</feature>
<keyword evidence="4 6" id="KW-1133">Transmembrane helix</keyword>